<sequence length="53" mass="5777">MILPDNRIVIVVDQRPKDARTPRERCVDDEIAALGGAPSALAMGTIDLKCSQR</sequence>
<dbReference type="EMBL" id="JACIDY010000003">
    <property type="protein sequence ID" value="MBB3940095.1"/>
    <property type="molecule type" value="Genomic_DNA"/>
</dbReference>
<dbReference type="RefSeq" id="WP_221226024.1">
    <property type="nucleotide sequence ID" value="NZ_JACIDY010000003.1"/>
</dbReference>
<evidence type="ECO:0000313" key="2">
    <source>
        <dbReference type="Proteomes" id="UP000561459"/>
    </source>
</evidence>
<organism evidence="1 2">
    <name type="scientific">Novosphingobium fluoreni</name>
    <dbReference type="NCBI Taxonomy" id="1391222"/>
    <lineage>
        <taxon>Bacteria</taxon>
        <taxon>Pseudomonadati</taxon>
        <taxon>Pseudomonadota</taxon>
        <taxon>Alphaproteobacteria</taxon>
        <taxon>Sphingomonadales</taxon>
        <taxon>Sphingomonadaceae</taxon>
        <taxon>Novosphingobium</taxon>
    </lineage>
</organism>
<evidence type="ECO:0000313" key="1">
    <source>
        <dbReference type="EMBL" id="MBB3940095.1"/>
    </source>
</evidence>
<accession>A0A7W6FYI7</accession>
<dbReference type="Proteomes" id="UP000561459">
    <property type="component" value="Unassembled WGS sequence"/>
</dbReference>
<reference evidence="1 2" key="1">
    <citation type="submission" date="2020-08" db="EMBL/GenBank/DDBJ databases">
        <title>Genomic Encyclopedia of Type Strains, Phase IV (KMG-IV): sequencing the most valuable type-strain genomes for metagenomic binning, comparative biology and taxonomic classification.</title>
        <authorList>
            <person name="Goeker M."/>
        </authorList>
    </citation>
    <scope>NUCLEOTIDE SEQUENCE [LARGE SCALE GENOMIC DNA]</scope>
    <source>
        <strain evidence="1 2">DSM 27568</strain>
    </source>
</reference>
<keyword evidence="2" id="KW-1185">Reference proteome</keyword>
<gene>
    <name evidence="1" type="ORF">GGR39_001745</name>
</gene>
<dbReference type="AlphaFoldDB" id="A0A7W6FYI7"/>
<name>A0A7W6FYI7_9SPHN</name>
<comment type="caution">
    <text evidence="1">The sequence shown here is derived from an EMBL/GenBank/DDBJ whole genome shotgun (WGS) entry which is preliminary data.</text>
</comment>
<proteinExistence type="predicted"/>
<protein>
    <submittedName>
        <fullName evidence="1">Uncharacterized protein</fullName>
    </submittedName>
</protein>